<accession>A0ABQ3XZP1</accession>
<proteinExistence type="predicted"/>
<evidence type="ECO:0000313" key="2">
    <source>
        <dbReference type="Proteomes" id="UP000609879"/>
    </source>
</evidence>
<dbReference type="Proteomes" id="UP000609879">
    <property type="component" value="Unassembled WGS sequence"/>
</dbReference>
<evidence type="ECO:0000313" key="1">
    <source>
        <dbReference type="EMBL" id="GID73211.1"/>
    </source>
</evidence>
<keyword evidence="2" id="KW-1185">Reference proteome</keyword>
<comment type="caution">
    <text evidence="1">The sequence shown here is derived from an EMBL/GenBank/DDBJ whole genome shotgun (WGS) entry which is preliminary data.</text>
</comment>
<dbReference type="EMBL" id="BOMI01000033">
    <property type="protein sequence ID" value="GID73211.1"/>
    <property type="molecule type" value="Genomic_DNA"/>
</dbReference>
<reference evidence="1 2" key="1">
    <citation type="submission" date="2021-01" db="EMBL/GenBank/DDBJ databases">
        <title>Whole genome shotgun sequence of Actinoplanes deccanensis NBRC 13994.</title>
        <authorList>
            <person name="Komaki H."/>
            <person name="Tamura T."/>
        </authorList>
    </citation>
    <scope>NUCLEOTIDE SEQUENCE [LARGE SCALE GENOMIC DNA]</scope>
    <source>
        <strain evidence="1 2">NBRC 13994</strain>
    </source>
</reference>
<name>A0ABQ3XZP1_9ACTN</name>
<sequence>MLVLMCSSSAISAFVRRRGAVREPFDVGEPVARRRGRGHVAIAQRPEASATGRQTGSAGFLLLVTHRNK</sequence>
<organism evidence="1 2">
    <name type="scientific">Paractinoplanes deccanensis</name>
    <dbReference type="NCBI Taxonomy" id="113561"/>
    <lineage>
        <taxon>Bacteria</taxon>
        <taxon>Bacillati</taxon>
        <taxon>Actinomycetota</taxon>
        <taxon>Actinomycetes</taxon>
        <taxon>Micromonosporales</taxon>
        <taxon>Micromonosporaceae</taxon>
        <taxon>Paractinoplanes</taxon>
    </lineage>
</organism>
<dbReference type="RefSeq" id="WP_203761143.1">
    <property type="nucleotide sequence ID" value="NZ_BAAABO010000029.1"/>
</dbReference>
<protein>
    <submittedName>
        <fullName evidence="1">Uncharacterized protein</fullName>
    </submittedName>
</protein>
<gene>
    <name evidence="1" type="ORF">Ade02nite_18520</name>
</gene>